<feature type="region of interest" description="Disordered" evidence="6">
    <location>
        <begin position="1"/>
        <end position="68"/>
    </location>
</feature>
<keyword evidence="2 4" id="KW-0285">Flavoprotein</keyword>
<dbReference type="Gene3D" id="3.40.50.620">
    <property type="entry name" value="HUPs"/>
    <property type="match status" value="1"/>
</dbReference>
<evidence type="ECO:0000313" key="8">
    <source>
        <dbReference type="EMBL" id="ETO79962.1"/>
    </source>
</evidence>
<evidence type="ECO:0000259" key="7">
    <source>
        <dbReference type="PROSITE" id="PS51645"/>
    </source>
</evidence>
<evidence type="ECO:0000256" key="4">
    <source>
        <dbReference type="PIRSR" id="PIRSR602081-1"/>
    </source>
</evidence>
<dbReference type="GO" id="GO:0071949">
    <property type="term" value="F:FAD binding"/>
    <property type="evidence" value="ECO:0007669"/>
    <property type="project" value="TreeGrafter"/>
</dbReference>
<dbReference type="EMBL" id="ANJA01001051">
    <property type="protein sequence ID" value="ETO79962.1"/>
    <property type="molecule type" value="Genomic_DNA"/>
</dbReference>
<feature type="site" description="Electron transfer via tryptophanyl radical" evidence="5">
    <location>
        <position position="532"/>
    </location>
</feature>
<dbReference type="Gene3D" id="1.25.40.80">
    <property type="match status" value="1"/>
</dbReference>
<evidence type="ECO:0000256" key="3">
    <source>
        <dbReference type="ARBA" id="ARBA00022827"/>
    </source>
</evidence>
<comment type="cofactor">
    <cofactor evidence="4">
        <name>FAD</name>
        <dbReference type="ChEBI" id="CHEBI:57692"/>
    </cofactor>
    <text evidence="4">Binds 1 FAD per subunit.</text>
</comment>
<feature type="site" description="Electron transfer via tryptophanyl radical" evidence="5">
    <location>
        <position position="452"/>
    </location>
</feature>
<feature type="site" description="Electron transfer via tryptophanyl radical" evidence="5">
    <location>
        <position position="555"/>
    </location>
</feature>
<dbReference type="Pfam" id="PF03441">
    <property type="entry name" value="FAD_binding_7"/>
    <property type="match status" value="1"/>
</dbReference>
<feature type="domain" description="Photolyase/cryptochrome alpha/beta" evidence="7">
    <location>
        <begin position="98"/>
        <end position="235"/>
    </location>
</feature>
<gene>
    <name evidence="8" type="ORF">F444_05465</name>
</gene>
<dbReference type="PANTHER" id="PTHR11455">
    <property type="entry name" value="CRYPTOCHROME"/>
    <property type="match status" value="1"/>
</dbReference>
<protein>
    <recommendedName>
        <fullName evidence="7">Photolyase/cryptochrome alpha/beta domain-containing protein</fullName>
    </recommendedName>
</protein>
<dbReference type="PROSITE" id="PS51645">
    <property type="entry name" value="PHR_CRY_ALPHA_BETA"/>
    <property type="match status" value="1"/>
</dbReference>
<dbReference type="Proteomes" id="UP000028582">
    <property type="component" value="Unassembled WGS sequence"/>
</dbReference>
<name>A0A081AM51_PHYNI</name>
<dbReference type="PANTHER" id="PTHR11455:SF9">
    <property type="entry name" value="CRYPTOCHROME CIRCADIAN CLOCK 5 ISOFORM X1"/>
    <property type="match status" value="1"/>
</dbReference>
<dbReference type="Pfam" id="PF00875">
    <property type="entry name" value="DNA_photolyase"/>
    <property type="match status" value="1"/>
</dbReference>
<dbReference type="OrthoDB" id="435881at2759"/>
<sequence length="694" mass="78471">MTRKRQRSTWTRNVDDRPTPHRRQIATLNNVDTTVDATTPPGPEDAENANNNGPSASSTATVTSSPDVLQGGATAKAETIGDNEQLKQTKVKAALPKRRAIVWFRRDLRLHDNLALDAAMRTQQQLQRAGDEEMALLPIYILHRPKFQRCGPMRFQFVLEAIADLATSIAKLDGRLLVLRGDAEDVLRVVMTAWGVTDLFFETGVVHYSIERDNRVRDIAKSLDVKVTTVRGVTLYDPHEIIRLNGGQPPTHYERLLEITEKMPQPTQPIPAPVKLANAASFSTTQLFSLLEDFCQENPSTADVIAGVDGDVKKTEAELFAVPPLTALGLTPPNPHAPFIGGESQALKRLDDFCEDERRVGQFEKPKTSPVSIDGPSTTTLSAYLSFGCLSAREFFYRIMFIQLQYPHRPGLPTQVTLEGQLMWREFFYCYACGTPKFYSQEGNPGCKQIDWRLLNEDYVSHPELDEHEPNQLTDPDEKIAMRQFQSWKDGRTGFPWIDAVMRQINQEGWTHHAGRHAVACFLTRGVLYISWLRGATYFQEKMIDLDWPINVGNWLWVSASCFFTNYRRMASPSTFPQRWDQQGQFIRKYVPALRNMPDKYIFEPWRAPLKVQRDAECLIGKDYPFPIVDSKLAMSRCIAGMSKSFSDSDTESTNSSATSTRTQTEDTESDGSSWSGDDMCYNYRVPASISQPE</sequence>
<evidence type="ECO:0000256" key="2">
    <source>
        <dbReference type="ARBA" id="ARBA00022630"/>
    </source>
</evidence>
<evidence type="ECO:0000313" key="9">
    <source>
        <dbReference type="Proteomes" id="UP000028582"/>
    </source>
</evidence>
<accession>A0A081AM51</accession>
<dbReference type="Gene3D" id="1.10.579.10">
    <property type="entry name" value="DNA Cyclobutane Dipyrimidine Photolyase, subunit A, domain 3"/>
    <property type="match status" value="1"/>
</dbReference>
<comment type="similarity">
    <text evidence="1">Belongs to the DNA photolyase class-1 family.</text>
</comment>
<feature type="binding site" evidence="4">
    <location>
        <begin position="378"/>
        <end position="382"/>
    </location>
    <ligand>
        <name>FAD</name>
        <dbReference type="ChEBI" id="CHEBI:57692"/>
    </ligand>
</feature>
<comment type="caution">
    <text evidence="8">The sequence shown here is derived from an EMBL/GenBank/DDBJ whole genome shotgun (WGS) entry which is preliminary data.</text>
</comment>
<feature type="region of interest" description="Disordered" evidence="6">
    <location>
        <begin position="644"/>
        <end position="681"/>
    </location>
</feature>
<dbReference type="GO" id="GO:0005634">
    <property type="term" value="C:nucleus"/>
    <property type="evidence" value="ECO:0007669"/>
    <property type="project" value="TreeGrafter"/>
</dbReference>
<feature type="compositionally biased region" description="Low complexity" evidence="6">
    <location>
        <begin position="55"/>
        <end position="65"/>
    </location>
</feature>
<dbReference type="InterPro" id="IPR036155">
    <property type="entry name" value="Crypto/Photolyase_N_sf"/>
</dbReference>
<dbReference type="GO" id="GO:0003677">
    <property type="term" value="F:DNA binding"/>
    <property type="evidence" value="ECO:0007669"/>
    <property type="project" value="TreeGrafter"/>
</dbReference>
<keyword evidence="3 4" id="KW-0274">FAD</keyword>
<dbReference type="SUPFAM" id="SSF48173">
    <property type="entry name" value="Cryptochrome/photolyase FAD-binding domain"/>
    <property type="match status" value="1"/>
</dbReference>
<dbReference type="InterPro" id="IPR014729">
    <property type="entry name" value="Rossmann-like_a/b/a_fold"/>
</dbReference>
<dbReference type="GO" id="GO:0032922">
    <property type="term" value="P:circadian regulation of gene expression"/>
    <property type="evidence" value="ECO:0007669"/>
    <property type="project" value="TreeGrafter"/>
</dbReference>
<dbReference type="GO" id="GO:0005737">
    <property type="term" value="C:cytoplasm"/>
    <property type="evidence" value="ECO:0007669"/>
    <property type="project" value="TreeGrafter"/>
</dbReference>
<dbReference type="GO" id="GO:0043153">
    <property type="term" value="P:entrainment of circadian clock by photoperiod"/>
    <property type="evidence" value="ECO:0007669"/>
    <property type="project" value="TreeGrafter"/>
</dbReference>
<evidence type="ECO:0000256" key="6">
    <source>
        <dbReference type="SAM" id="MobiDB-lite"/>
    </source>
</evidence>
<reference evidence="8 9" key="1">
    <citation type="submission" date="2013-11" db="EMBL/GenBank/DDBJ databases">
        <title>The Genome Sequence of Phytophthora parasitica P1976.</title>
        <authorList>
            <consortium name="The Broad Institute Genomics Platform"/>
            <person name="Russ C."/>
            <person name="Tyler B."/>
            <person name="Panabieres F."/>
            <person name="Shan W."/>
            <person name="Tripathy S."/>
            <person name="Grunwald N."/>
            <person name="Machado M."/>
            <person name="Johnson C.S."/>
            <person name="Walker B."/>
            <person name="Young S."/>
            <person name="Zeng Q."/>
            <person name="Gargeya S."/>
            <person name="Fitzgerald M."/>
            <person name="Haas B."/>
            <person name="Abouelleil A."/>
            <person name="Allen A.W."/>
            <person name="Alvarado L."/>
            <person name="Arachchi H.M."/>
            <person name="Berlin A.M."/>
            <person name="Chapman S.B."/>
            <person name="Gainer-Dewar J."/>
            <person name="Goldberg J."/>
            <person name="Griggs A."/>
            <person name="Gujja S."/>
            <person name="Hansen M."/>
            <person name="Howarth C."/>
            <person name="Imamovic A."/>
            <person name="Ireland A."/>
            <person name="Larimer J."/>
            <person name="McCowan C."/>
            <person name="Murphy C."/>
            <person name="Pearson M."/>
            <person name="Poon T.W."/>
            <person name="Priest M."/>
            <person name="Roberts A."/>
            <person name="Saif S."/>
            <person name="Shea T."/>
            <person name="Sisk P."/>
            <person name="Sykes S."/>
            <person name="Wortman J."/>
            <person name="Nusbaum C."/>
            <person name="Birren B."/>
        </authorList>
    </citation>
    <scope>NUCLEOTIDE SEQUENCE [LARGE SCALE GENOMIC DNA]</scope>
    <source>
        <strain evidence="8 9">P1976</strain>
    </source>
</reference>
<evidence type="ECO:0000256" key="1">
    <source>
        <dbReference type="ARBA" id="ARBA00005862"/>
    </source>
</evidence>
<proteinExistence type="inferred from homology"/>
<dbReference type="AlphaFoldDB" id="A0A081AM51"/>
<dbReference type="InterPro" id="IPR006050">
    <property type="entry name" value="DNA_photolyase_N"/>
</dbReference>
<dbReference type="GO" id="GO:0003904">
    <property type="term" value="F:deoxyribodipyrimidine photo-lyase activity"/>
    <property type="evidence" value="ECO:0007669"/>
    <property type="project" value="TreeGrafter"/>
</dbReference>
<dbReference type="InterPro" id="IPR005101">
    <property type="entry name" value="Cryptochr/Photolyase_FAD-bd"/>
</dbReference>
<feature type="compositionally biased region" description="Polar residues" evidence="6">
    <location>
        <begin position="644"/>
        <end position="663"/>
    </location>
</feature>
<feature type="binding site" evidence="4">
    <location>
        <begin position="421"/>
        <end position="428"/>
    </location>
    <ligand>
        <name>FAD</name>
        <dbReference type="ChEBI" id="CHEBI:57692"/>
    </ligand>
</feature>
<evidence type="ECO:0000256" key="5">
    <source>
        <dbReference type="PIRSR" id="PIRSR602081-2"/>
    </source>
</evidence>
<dbReference type="SUPFAM" id="SSF52425">
    <property type="entry name" value="Cryptochrome/photolyase, N-terminal domain"/>
    <property type="match status" value="1"/>
</dbReference>
<dbReference type="InterPro" id="IPR036134">
    <property type="entry name" value="Crypto/Photolyase_FAD-like_sf"/>
</dbReference>
<feature type="binding site" evidence="4">
    <location>
        <begin position="545"/>
        <end position="547"/>
    </location>
    <ligand>
        <name>FAD</name>
        <dbReference type="ChEBI" id="CHEBI:57692"/>
    </ligand>
</feature>
<organism evidence="8 9">
    <name type="scientific">Phytophthora nicotianae P1976</name>
    <dbReference type="NCBI Taxonomy" id="1317066"/>
    <lineage>
        <taxon>Eukaryota</taxon>
        <taxon>Sar</taxon>
        <taxon>Stramenopiles</taxon>
        <taxon>Oomycota</taxon>
        <taxon>Peronosporomycetes</taxon>
        <taxon>Peronosporales</taxon>
        <taxon>Peronosporaceae</taxon>
        <taxon>Phytophthora</taxon>
    </lineage>
</organism>
<dbReference type="InterPro" id="IPR002081">
    <property type="entry name" value="Cryptochrome/DNA_photolyase_1"/>
</dbReference>
<feature type="compositionally biased region" description="Polar residues" evidence="6">
    <location>
        <begin position="26"/>
        <end position="37"/>
    </location>
</feature>